<dbReference type="EMBL" id="BMVP01000027">
    <property type="protein sequence ID" value="GHB84953.1"/>
    <property type="molecule type" value="Genomic_DNA"/>
</dbReference>
<sequence length="215" mass="22476">MKGITQKALALAAIATTAVAVGVVPASHAQARARQPISPEIGVQFNPDGVPGQCGGRTGEQWKPEGIATDPIRFDTDSRPGGCLLAFGIYDPGNDLAGEHITYTFRATPGADHGQCGNEGVHEMPIQRQSRGFGPVIRIDTDNRPGGCDLTFDLTSSAHTTSLYVDYGSDGDRAQCGNALPFPGGFSPVDNARSVTARIDTDDRPGGCGLQLRLG</sequence>
<dbReference type="RefSeq" id="WP_190187805.1">
    <property type="nucleotide sequence ID" value="NZ_BMVP01000027.1"/>
</dbReference>
<evidence type="ECO:0000313" key="3">
    <source>
        <dbReference type="Proteomes" id="UP000642673"/>
    </source>
</evidence>
<gene>
    <name evidence="2" type="ORF">GCM10010347_64850</name>
</gene>
<comment type="caution">
    <text evidence="2">The sequence shown here is derived from an EMBL/GenBank/DDBJ whole genome shotgun (WGS) entry which is preliminary data.</text>
</comment>
<keyword evidence="3" id="KW-1185">Reference proteome</keyword>
<feature type="chain" id="PRO_5047321325" description="Secreted protein" evidence="1">
    <location>
        <begin position="21"/>
        <end position="215"/>
    </location>
</feature>
<organism evidence="2 3">
    <name type="scientific">Streptomyces cirratus</name>
    <dbReference type="NCBI Taxonomy" id="68187"/>
    <lineage>
        <taxon>Bacteria</taxon>
        <taxon>Bacillati</taxon>
        <taxon>Actinomycetota</taxon>
        <taxon>Actinomycetes</taxon>
        <taxon>Kitasatosporales</taxon>
        <taxon>Streptomycetaceae</taxon>
        <taxon>Streptomyces</taxon>
    </lineage>
</organism>
<proteinExistence type="predicted"/>
<reference evidence="3" key="1">
    <citation type="journal article" date="2019" name="Int. J. Syst. Evol. Microbiol.">
        <title>The Global Catalogue of Microorganisms (GCM) 10K type strain sequencing project: providing services to taxonomists for standard genome sequencing and annotation.</title>
        <authorList>
            <consortium name="The Broad Institute Genomics Platform"/>
            <consortium name="The Broad Institute Genome Sequencing Center for Infectious Disease"/>
            <person name="Wu L."/>
            <person name="Ma J."/>
        </authorList>
    </citation>
    <scope>NUCLEOTIDE SEQUENCE [LARGE SCALE GENOMIC DNA]</scope>
    <source>
        <strain evidence="3">JCM 4738</strain>
    </source>
</reference>
<name>A0ABQ3F5D1_9ACTN</name>
<evidence type="ECO:0008006" key="4">
    <source>
        <dbReference type="Google" id="ProtNLM"/>
    </source>
</evidence>
<accession>A0ABQ3F5D1</accession>
<evidence type="ECO:0000313" key="2">
    <source>
        <dbReference type="EMBL" id="GHB84953.1"/>
    </source>
</evidence>
<feature type="signal peptide" evidence="1">
    <location>
        <begin position="1"/>
        <end position="20"/>
    </location>
</feature>
<dbReference type="Proteomes" id="UP000642673">
    <property type="component" value="Unassembled WGS sequence"/>
</dbReference>
<protein>
    <recommendedName>
        <fullName evidence="4">Secreted protein</fullName>
    </recommendedName>
</protein>
<evidence type="ECO:0000256" key="1">
    <source>
        <dbReference type="SAM" id="SignalP"/>
    </source>
</evidence>
<keyword evidence="1" id="KW-0732">Signal</keyword>